<dbReference type="PROSITE" id="PS51257">
    <property type="entry name" value="PROKAR_LIPOPROTEIN"/>
    <property type="match status" value="1"/>
</dbReference>
<evidence type="ECO:0000313" key="2">
    <source>
        <dbReference type="Proteomes" id="UP000663088"/>
    </source>
</evidence>
<keyword evidence="2" id="KW-1185">Reference proteome</keyword>
<name>A0ABX7PWA6_9BACT</name>
<proteinExistence type="predicted"/>
<organism evidence="1 2">
    <name type="scientific">Candidatus Methylacidiphilum infernorum</name>
    <dbReference type="NCBI Taxonomy" id="511746"/>
    <lineage>
        <taxon>Bacteria</taxon>
        <taxon>Pseudomonadati</taxon>
        <taxon>Verrucomicrobiota</taxon>
        <taxon>Methylacidiphilae</taxon>
        <taxon>Methylacidiphilales</taxon>
        <taxon>Methylacidiphilaceae</taxon>
        <taxon>Methylacidiphilum (ex Ratnadevi et al. 2023)</taxon>
    </lineage>
</organism>
<protein>
    <recommendedName>
        <fullName evidence="3">Glycine zipper domain-containing protein</fullName>
    </recommendedName>
</protein>
<accession>A0ABX7PWA6</accession>
<dbReference type="RefSeq" id="WP_206847292.1">
    <property type="nucleotide sequence ID" value="NZ_CP065956.1"/>
</dbReference>
<evidence type="ECO:0008006" key="3">
    <source>
        <dbReference type="Google" id="ProtNLM"/>
    </source>
</evidence>
<dbReference type="Proteomes" id="UP000663088">
    <property type="component" value="Chromosome"/>
</dbReference>
<reference evidence="1 2" key="1">
    <citation type="submission" date="2020-12" db="EMBL/GenBank/DDBJ databases">
        <authorList>
            <person name="Awala S.I."/>
            <person name="Gwak J.-H."/>
            <person name="Kim S.-J."/>
            <person name="Rhee S.-K."/>
        </authorList>
    </citation>
    <scope>NUCLEOTIDE SEQUENCE [LARGE SCALE GENOMIC DNA]</scope>
    <source>
        <strain evidence="1 2">IT5</strain>
    </source>
</reference>
<evidence type="ECO:0000313" key="1">
    <source>
        <dbReference type="EMBL" id="QSR86874.1"/>
    </source>
</evidence>
<sequence>MRPKKFSTDCLSSFLGLFFLSWTLLLSGCSTQVYNRYDGPMAQTGDNLIRYGSIGAAGAAGFFAGKDIGKSNAAGAVGAGVGAVGAYALNKYFDKKRLNAYQQGVADGKNQATAEILNDKWKREAEYGLPPEGKKVSSPVYRTTYVPSRKDESSGVEYPGTYQTIPVYR</sequence>
<dbReference type="EMBL" id="CP065956">
    <property type="protein sequence ID" value="QSR86874.1"/>
    <property type="molecule type" value="Genomic_DNA"/>
</dbReference>
<gene>
    <name evidence="1" type="ORF">EM20IM_00425</name>
</gene>